<accession>A0A9Q1AXK7</accession>
<dbReference type="EMBL" id="JAPFRF010000011">
    <property type="protein sequence ID" value="KAJ7317972.1"/>
    <property type="molecule type" value="Genomic_DNA"/>
</dbReference>
<evidence type="ECO:0000256" key="1">
    <source>
        <dbReference type="SAM" id="MobiDB-lite"/>
    </source>
</evidence>
<keyword evidence="3" id="KW-1185">Reference proteome</keyword>
<organism evidence="2 3">
    <name type="scientific">Phrynocephalus forsythii</name>
    <dbReference type="NCBI Taxonomy" id="171643"/>
    <lineage>
        <taxon>Eukaryota</taxon>
        <taxon>Metazoa</taxon>
        <taxon>Chordata</taxon>
        <taxon>Craniata</taxon>
        <taxon>Vertebrata</taxon>
        <taxon>Euteleostomi</taxon>
        <taxon>Lepidosauria</taxon>
        <taxon>Squamata</taxon>
        <taxon>Bifurcata</taxon>
        <taxon>Unidentata</taxon>
        <taxon>Episquamata</taxon>
        <taxon>Toxicofera</taxon>
        <taxon>Iguania</taxon>
        <taxon>Acrodonta</taxon>
        <taxon>Agamidae</taxon>
        <taxon>Agaminae</taxon>
        <taxon>Phrynocephalus</taxon>
    </lineage>
</organism>
<dbReference type="Proteomes" id="UP001142489">
    <property type="component" value="Unassembled WGS sequence"/>
</dbReference>
<dbReference type="AlphaFoldDB" id="A0A9Q1AXK7"/>
<name>A0A9Q1AXK7_9SAUR</name>
<dbReference type="OrthoDB" id="125347at2759"/>
<comment type="caution">
    <text evidence="2">The sequence shown here is derived from an EMBL/GenBank/DDBJ whole genome shotgun (WGS) entry which is preliminary data.</text>
</comment>
<feature type="region of interest" description="Disordered" evidence="1">
    <location>
        <begin position="84"/>
        <end position="110"/>
    </location>
</feature>
<evidence type="ECO:0000313" key="2">
    <source>
        <dbReference type="EMBL" id="KAJ7317972.1"/>
    </source>
</evidence>
<reference evidence="2" key="1">
    <citation type="journal article" date="2023" name="DNA Res.">
        <title>Chromosome-level genome assembly of Phrynocephalus forsythii using third-generation DNA sequencing and Hi-C analysis.</title>
        <authorList>
            <person name="Qi Y."/>
            <person name="Zhao W."/>
            <person name="Zhao Y."/>
            <person name="Niu C."/>
            <person name="Cao S."/>
            <person name="Zhang Y."/>
        </authorList>
    </citation>
    <scope>NUCLEOTIDE SEQUENCE</scope>
    <source>
        <tissue evidence="2">Muscle</tissue>
    </source>
</reference>
<evidence type="ECO:0000313" key="3">
    <source>
        <dbReference type="Proteomes" id="UP001142489"/>
    </source>
</evidence>
<protein>
    <submittedName>
        <fullName evidence="2">Uncharacterized protein</fullName>
    </submittedName>
</protein>
<sequence length="110" mass="12208">MWVINLAKDYGKSPSAIATVLTNKDNRERGGKRSHKGHQAIPTCYGAAEDFATEFLETMTEEGYLPQQVFNCGETLLKEDAREDLHHRGGDQIARPHAKEGPSNLPVLKC</sequence>
<gene>
    <name evidence="2" type="ORF">JRQ81_004134</name>
</gene>
<proteinExistence type="predicted"/>